<protein>
    <submittedName>
        <fullName evidence="7">Alpha/beta-hydrolase</fullName>
    </submittedName>
</protein>
<dbReference type="AlphaFoldDB" id="A0A4S8M6M1"/>
<name>A0A4S8M6M1_DENBC</name>
<proteinExistence type="inferred from homology"/>
<keyword evidence="8" id="KW-1185">Reference proteome</keyword>
<dbReference type="CDD" id="cd00519">
    <property type="entry name" value="Lipase_3"/>
    <property type="match status" value="1"/>
</dbReference>
<dbReference type="Pfam" id="PF01764">
    <property type="entry name" value="Lipase_3"/>
    <property type="match status" value="1"/>
</dbReference>
<dbReference type="InterPro" id="IPR002921">
    <property type="entry name" value="Fungal_lipase-type"/>
</dbReference>
<evidence type="ECO:0000313" key="7">
    <source>
        <dbReference type="EMBL" id="THU97691.1"/>
    </source>
</evidence>
<dbReference type="EMBL" id="ML179150">
    <property type="protein sequence ID" value="THU97691.1"/>
    <property type="molecule type" value="Genomic_DNA"/>
</dbReference>
<dbReference type="OrthoDB" id="426718at2759"/>
<dbReference type="InterPro" id="IPR051218">
    <property type="entry name" value="Sec_MonoDiacylglyc_Lipase"/>
</dbReference>
<feature type="chain" id="PRO_5020625969" evidence="5">
    <location>
        <begin position="23"/>
        <end position="320"/>
    </location>
</feature>
<dbReference type="PANTHER" id="PTHR45856">
    <property type="entry name" value="ALPHA/BETA-HYDROLASES SUPERFAMILY PROTEIN"/>
    <property type="match status" value="1"/>
</dbReference>
<sequence>MMLHSAATLLAYGLLSSKLALAAPLFGLPGLQSDSDVTAAVSEDTINADLVRPAQFSRVAYCSSAAVTSWQCGPPCDALGNDIDVFQAGGDDGLVPMYFIAHDPSTDTIVVAHQGTEPENFLSVLNDAQFFLEDLNTTRFTSADGKGIQVHDGFQKTFERTADGVLSGVQKGLADKGANKVLVTGHSLGAAIATLDAMMLRQELDPSIEIDTAVFGLPRVGNQEWADFVDAQLGGKLTRVSNQDDPVPIVPPRTIGFRHPQGEVHIKAVDDNGQATDVVSCEGQENDECSAGNTVFTASVANHLGPYFDDISFGGSACPL</sequence>
<keyword evidence="1" id="KW-1015">Disulfide bond</keyword>
<evidence type="ECO:0000256" key="3">
    <source>
        <dbReference type="ARBA" id="ARBA00047591"/>
    </source>
</evidence>
<feature type="signal peptide" evidence="5">
    <location>
        <begin position="1"/>
        <end position="22"/>
    </location>
</feature>
<dbReference type="GO" id="GO:0006629">
    <property type="term" value="P:lipid metabolic process"/>
    <property type="evidence" value="ECO:0007669"/>
    <property type="project" value="InterPro"/>
</dbReference>
<keyword evidence="7" id="KW-0378">Hydrolase</keyword>
<evidence type="ECO:0000313" key="8">
    <source>
        <dbReference type="Proteomes" id="UP000297245"/>
    </source>
</evidence>
<reference evidence="7 8" key="1">
    <citation type="journal article" date="2019" name="Nat. Ecol. Evol.">
        <title>Megaphylogeny resolves global patterns of mushroom evolution.</title>
        <authorList>
            <person name="Varga T."/>
            <person name="Krizsan K."/>
            <person name="Foldi C."/>
            <person name="Dima B."/>
            <person name="Sanchez-Garcia M."/>
            <person name="Sanchez-Ramirez S."/>
            <person name="Szollosi G.J."/>
            <person name="Szarkandi J.G."/>
            <person name="Papp V."/>
            <person name="Albert L."/>
            <person name="Andreopoulos W."/>
            <person name="Angelini C."/>
            <person name="Antonin V."/>
            <person name="Barry K.W."/>
            <person name="Bougher N.L."/>
            <person name="Buchanan P."/>
            <person name="Buyck B."/>
            <person name="Bense V."/>
            <person name="Catcheside P."/>
            <person name="Chovatia M."/>
            <person name="Cooper J."/>
            <person name="Damon W."/>
            <person name="Desjardin D."/>
            <person name="Finy P."/>
            <person name="Geml J."/>
            <person name="Haridas S."/>
            <person name="Hughes K."/>
            <person name="Justo A."/>
            <person name="Karasinski D."/>
            <person name="Kautmanova I."/>
            <person name="Kiss B."/>
            <person name="Kocsube S."/>
            <person name="Kotiranta H."/>
            <person name="LaButti K.M."/>
            <person name="Lechner B.E."/>
            <person name="Liimatainen K."/>
            <person name="Lipzen A."/>
            <person name="Lukacs Z."/>
            <person name="Mihaltcheva S."/>
            <person name="Morgado L.N."/>
            <person name="Niskanen T."/>
            <person name="Noordeloos M.E."/>
            <person name="Ohm R.A."/>
            <person name="Ortiz-Santana B."/>
            <person name="Ovrebo C."/>
            <person name="Racz N."/>
            <person name="Riley R."/>
            <person name="Savchenko A."/>
            <person name="Shiryaev A."/>
            <person name="Soop K."/>
            <person name="Spirin V."/>
            <person name="Szebenyi C."/>
            <person name="Tomsovsky M."/>
            <person name="Tulloss R.E."/>
            <person name="Uehling J."/>
            <person name="Grigoriev I.V."/>
            <person name="Vagvolgyi C."/>
            <person name="Papp T."/>
            <person name="Martin F.M."/>
            <person name="Miettinen O."/>
            <person name="Hibbett D.S."/>
            <person name="Nagy L.G."/>
        </authorList>
    </citation>
    <scope>NUCLEOTIDE SEQUENCE [LARGE SCALE GENOMIC DNA]</scope>
    <source>
        <strain evidence="7 8">CBS 962.96</strain>
    </source>
</reference>
<dbReference type="SUPFAM" id="SSF53474">
    <property type="entry name" value="alpha/beta-Hydrolases"/>
    <property type="match status" value="1"/>
</dbReference>
<dbReference type="PANTHER" id="PTHR45856:SF25">
    <property type="entry name" value="FUNGAL LIPASE-LIKE DOMAIN-CONTAINING PROTEIN"/>
    <property type="match status" value="1"/>
</dbReference>
<dbReference type="Gene3D" id="3.40.50.1820">
    <property type="entry name" value="alpha/beta hydrolase"/>
    <property type="match status" value="1"/>
</dbReference>
<comment type="catalytic activity">
    <reaction evidence="3">
        <text>a diacylglycerol + H2O = a monoacylglycerol + a fatty acid + H(+)</text>
        <dbReference type="Rhea" id="RHEA:32731"/>
        <dbReference type="ChEBI" id="CHEBI:15377"/>
        <dbReference type="ChEBI" id="CHEBI:15378"/>
        <dbReference type="ChEBI" id="CHEBI:17408"/>
        <dbReference type="ChEBI" id="CHEBI:18035"/>
        <dbReference type="ChEBI" id="CHEBI:28868"/>
    </reaction>
</comment>
<evidence type="ECO:0000256" key="1">
    <source>
        <dbReference type="ARBA" id="ARBA00023157"/>
    </source>
</evidence>
<comment type="similarity">
    <text evidence="2">Belongs to the AB hydrolase superfamily. Lipase family. Class 3 subfamily.</text>
</comment>
<organism evidence="7 8">
    <name type="scientific">Dendrothele bispora (strain CBS 962.96)</name>
    <dbReference type="NCBI Taxonomy" id="1314807"/>
    <lineage>
        <taxon>Eukaryota</taxon>
        <taxon>Fungi</taxon>
        <taxon>Dikarya</taxon>
        <taxon>Basidiomycota</taxon>
        <taxon>Agaricomycotina</taxon>
        <taxon>Agaricomycetes</taxon>
        <taxon>Agaricomycetidae</taxon>
        <taxon>Agaricales</taxon>
        <taxon>Agaricales incertae sedis</taxon>
        <taxon>Dendrothele</taxon>
    </lineage>
</organism>
<dbReference type="Proteomes" id="UP000297245">
    <property type="component" value="Unassembled WGS sequence"/>
</dbReference>
<gene>
    <name evidence="7" type="ORF">K435DRAFT_796290</name>
</gene>
<evidence type="ECO:0000259" key="6">
    <source>
        <dbReference type="Pfam" id="PF01764"/>
    </source>
</evidence>
<keyword evidence="5" id="KW-0732">Signal</keyword>
<evidence type="ECO:0000256" key="5">
    <source>
        <dbReference type="SAM" id="SignalP"/>
    </source>
</evidence>
<feature type="domain" description="Fungal lipase-type" evidence="6">
    <location>
        <begin position="110"/>
        <end position="253"/>
    </location>
</feature>
<evidence type="ECO:0000256" key="4">
    <source>
        <dbReference type="ARBA" id="ARBA00048461"/>
    </source>
</evidence>
<accession>A0A4S8M6M1</accession>
<dbReference type="InterPro" id="IPR029058">
    <property type="entry name" value="AB_hydrolase_fold"/>
</dbReference>
<evidence type="ECO:0000256" key="2">
    <source>
        <dbReference type="ARBA" id="ARBA00043996"/>
    </source>
</evidence>
<comment type="catalytic activity">
    <reaction evidence="4">
        <text>a monoacylglycerol + H2O = glycerol + a fatty acid + H(+)</text>
        <dbReference type="Rhea" id="RHEA:15245"/>
        <dbReference type="ChEBI" id="CHEBI:15377"/>
        <dbReference type="ChEBI" id="CHEBI:15378"/>
        <dbReference type="ChEBI" id="CHEBI:17408"/>
        <dbReference type="ChEBI" id="CHEBI:17754"/>
        <dbReference type="ChEBI" id="CHEBI:28868"/>
    </reaction>
</comment>
<dbReference type="GO" id="GO:0016787">
    <property type="term" value="F:hydrolase activity"/>
    <property type="evidence" value="ECO:0007669"/>
    <property type="project" value="UniProtKB-KW"/>
</dbReference>